<dbReference type="GO" id="GO:0005829">
    <property type="term" value="C:cytosol"/>
    <property type="evidence" value="ECO:0007669"/>
    <property type="project" value="TreeGrafter"/>
</dbReference>
<keyword evidence="5" id="KW-0560">Oxidoreductase</keyword>
<name>B7LMF4_ESCF3</name>
<dbReference type="AlphaFoldDB" id="B7LMF4"/>
<dbReference type="GO" id="GO:0050661">
    <property type="term" value="F:NADP binding"/>
    <property type="evidence" value="ECO:0007669"/>
    <property type="project" value="TreeGrafter"/>
</dbReference>
<evidence type="ECO:0000313" key="11">
    <source>
        <dbReference type="Proteomes" id="UP000000745"/>
    </source>
</evidence>
<dbReference type="GO" id="GO:0008652">
    <property type="term" value="P:amino acid biosynthetic process"/>
    <property type="evidence" value="ECO:0007669"/>
    <property type="project" value="UniProtKB-KW"/>
</dbReference>
<evidence type="ECO:0000256" key="4">
    <source>
        <dbReference type="ARBA" id="ARBA00022857"/>
    </source>
</evidence>
<dbReference type="Pfam" id="PF01488">
    <property type="entry name" value="Shikimate_DH"/>
    <property type="match status" value="1"/>
</dbReference>
<dbReference type="Pfam" id="PF08501">
    <property type="entry name" value="Shikimate_dh_N"/>
    <property type="match status" value="1"/>
</dbReference>
<feature type="domain" description="Quinate/shikimate 5-dehydrogenase/glutamyl-tRNA reductase" evidence="8">
    <location>
        <begin position="131"/>
        <end position="207"/>
    </location>
</feature>
<keyword evidence="11" id="KW-1185">Reference proteome</keyword>
<dbReference type="Proteomes" id="UP000000745">
    <property type="component" value="Chromosome"/>
</dbReference>
<dbReference type="InterPro" id="IPR013708">
    <property type="entry name" value="Shikimate_DH-bd_N"/>
</dbReference>
<dbReference type="SUPFAM" id="SSF51735">
    <property type="entry name" value="NAD(P)-binding Rossmann-fold domains"/>
    <property type="match status" value="1"/>
</dbReference>
<gene>
    <name evidence="10" type="ordered locus">EFER_2592</name>
</gene>
<dbReference type="HOGENOM" id="CLU_044063_4_0_6"/>
<evidence type="ECO:0000256" key="1">
    <source>
        <dbReference type="ARBA" id="ARBA00004871"/>
    </source>
</evidence>
<dbReference type="CDD" id="cd01065">
    <property type="entry name" value="NAD_bind_Shikimate_DH"/>
    <property type="match status" value="1"/>
</dbReference>
<feature type="domain" description="Shikimate dehydrogenase substrate binding N-terminal" evidence="9">
    <location>
        <begin position="25"/>
        <end position="108"/>
    </location>
</feature>
<dbReference type="PANTHER" id="PTHR21089">
    <property type="entry name" value="SHIKIMATE DEHYDROGENASE"/>
    <property type="match status" value="1"/>
</dbReference>
<dbReference type="Gene3D" id="3.40.50.720">
    <property type="entry name" value="NAD(P)-binding Rossmann-like Domain"/>
    <property type="match status" value="1"/>
</dbReference>
<protein>
    <recommendedName>
        <fullName evidence="2">shikimate dehydrogenase (NADP(+))</fullName>
        <ecNumber evidence="2">1.1.1.25</ecNumber>
    </recommendedName>
</protein>
<evidence type="ECO:0000259" key="8">
    <source>
        <dbReference type="Pfam" id="PF01488"/>
    </source>
</evidence>
<evidence type="ECO:0000256" key="3">
    <source>
        <dbReference type="ARBA" id="ARBA00022605"/>
    </source>
</evidence>
<reference evidence="11" key="1">
    <citation type="journal article" date="2009" name="PLoS Genet.">
        <title>Organised genome dynamics in the Escherichia coli species results in highly diverse adaptive paths.</title>
        <authorList>
            <person name="Touchon M."/>
            <person name="Hoede C."/>
            <person name="Tenaillon O."/>
            <person name="Barbe V."/>
            <person name="Baeriswyl S."/>
            <person name="Bidet P."/>
            <person name="Bingen E."/>
            <person name="Bonacorsi S."/>
            <person name="Bouchier C."/>
            <person name="Bouvet O."/>
            <person name="Calteau A."/>
            <person name="Chiapello H."/>
            <person name="Clermont O."/>
            <person name="Cruveiller S."/>
            <person name="Danchin A."/>
            <person name="Diard M."/>
            <person name="Dossat C."/>
            <person name="Karoui M.E."/>
            <person name="Frapy E."/>
            <person name="Garry L."/>
            <person name="Ghigo J.M."/>
            <person name="Gilles A.M."/>
            <person name="Johnson J."/>
            <person name="Le Bouguenec C."/>
            <person name="Lescat M."/>
            <person name="Mangenot S."/>
            <person name="Martinez-Jehanne V."/>
            <person name="Matic I."/>
            <person name="Nassif X."/>
            <person name="Oztas S."/>
            <person name="Petit M.A."/>
            <person name="Pichon C."/>
            <person name="Rouy Z."/>
            <person name="Ruf C.S."/>
            <person name="Schneider D."/>
            <person name="Tourret J."/>
            <person name="Vacherie B."/>
            <person name="Vallenet D."/>
            <person name="Medigue C."/>
            <person name="Rocha E.P.C."/>
            <person name="Denamur E."/>
        </authorList>
    </citation>
    <scope>NUCLEOTIDE SEQUENCE [LARGE SCALE GENOMIC DNA]</scope>
    <source>
        <strain evidence="11">ATCC 35469 / DSM 13698 / BCRC 15582 / CCUG 18766 / IAM 14443 / JCM 21226 / LMG 7866 / NBRC 102419 / NCTC 12128 / CDC 0568-73</strain>
    </source>
</reference>
<dbReference type="GO" id="GO:0009423">
    <property type="term" value="P:chorismate biosynthetic process"/>
    <property type="evidence" value="ECO:0007669"/>
    <property type="project" value="UniProtKB-UniPathway"/>
</dbReference>
<comment type="catalytic activity">
    <reaction evidence="7">
        <text>shikimate + NADP(+) = 3-dehydroshikimate + NADPH + H(+)</text>
        <dbReference type="Rhea" id="RHEA:17737"/>
        <dbReference type="ChEBI" id="CHEBI:15378"/>
        <dbReference type="ChEBI" id="CHEBI:16630"/>
        <dbReference type="ChEBI" id="CHEBI:36208"/>
        <dbReference type="ChEBI" id="CHEBI:57783"/>
        <dbReference type="ChEBI" id="CHEBI:58349"/>
        <dbReference type="EC" id="1.1.1.25"/>
    </reaction>
</comment>
<dbReference type="EC" id="1.1.1.25" evidence="2"/>
<dbReference type="InterPro" id="IPR036291">
    <property type="entry name" value="NAD(P)-bd_dom_sf"/>
</dbReference>
<keyword evidence="6" id="KW-0057">Aromatic amino acid biosynthesis</keyword>
<dbReference type="EMBL" id="CU928158">
    <property type="protein sequence ID" value="CAQ90087.1"/>
    <property type="molecule type" value="Genomic_DNA"/>
</dbReference>
<dbReference type="PANTHER" id="PTHR21089:SF1">
    <property type="entry name" value="BIFUNCTIONAL 3-DEHYDROQUINATE DEHYDRATASE_SHIKIMATE DEHYDROGENASE, CHLOROPLASTIC"/>
    <property type="match status" value="1"/>
</dbReference>
<proteinExistence type="predicted"/>
<dbReference type="GO" id="GO:0004764">
    <property type="term" value="F:shikimate 3-dehydrogenase (NADP+) activity"/>
    <property type="evidence" value="ECO:0007669"/>
    <property type="project" value="UniProtKB-EC"/>
</dbReference>
<evidence type="ECO:0000259" key="9">
    <source>
        <dbReference type="Pfam" id="PF08501"/>
    </source>
</evidence>
<dbReference type="InterPro" id="IPR022893">
    <property type="entry name" value="Shikimate_DH_fam"/>
</dbReference>
<evidence type="ECO:0000256" key="2">
    <source>
        <dbReference type="ARBA" id="ARBA00012962"/>
    </source>
</evidence>
<dbReference type="GO" id="GO:0009073">
    <property type="term" value="P:aromatic amino acid family biosynthetic process"/>
    <property type="evidence" value="ECO:0007669"/>
    <property type="project" value="UniProtKB-KW"/>
</dbReference>
<accession>B7LMF4</accession>
<dbReference type="UniPathway" id="UPA00053">
    <property type="reaction ID" value="UER00087"/>
</dbReference>
<evidence type="ECO:0000313" key="10">
    <source>
        <dbReference type="EMBL" id="CAQ90087.1"/>
    </source>
</evidence>
<comment type="pathway">
    <text evidence="1">Metabolic intermediate biosynthesis; chorismate biosynthesis; chorismate from D-erythrose 4-phosphate and phosphoenolpyruvate: step 4/7.</text>
</comment>
<dbReference type="Gene3D" id="3.40.50.10860">
    <property type="entry name" value="Leucine Dehydrogenase, chain A, domain 1"/>
    <property type="match status" value="1"/>
</dbReference>
<dbReference type="KEGG" id="efe:EFER_2592"/>
<evidence type="ECO:0000256" key="5">
    <source>
        <dbReference type="ARBA" id="ARBA00023002"/>
    </source>
</evidence>
<sequence>MKYLSNIKLTREQIMITGFTQVVAVIGHPINQVKSPENFNRYFAQQQMDSVMIPIDIEPDAVAGYLNALRGWKNMSGVLVTVPHKQRVAALLDELSPRAMHLNAVNVVRKLPDGRLKGDMLDGVGFLLAAKEHNFQSSGKKALLSGCGGVGSAIAWGLCEAGATHLAIYDQNPAMQQSLFNRLATHFPHVHLSSLPETLQDIDILINGSPAGMVGFDPLPIPPALLETLTSATHVADVVTAPVMTPLLTFAQQRGCVIQTGPEMALAQMKLMGEFIGAMPQQEEAAA</sequence>
<keyword evidence="3" id="KW-0028">Amino-acid biosynthesis</keyword>
<dbReference type="GO" id="GO:0019632">
    <property type="term" value="P:shikimate metabolic process"/>
    <property type="evidence" value="ECO:0007669"/>
    <property type="project" value="TreeGrafter"/>
</dbReference>
<dbReference type="InterPro" id="IPR046346">
    <property type="entry name" value="Aminoacid_DH-like_N_sf"/>
</dbReference>
<evidence type="ECO:0000256" key="7">
    <source>
        <dbReference type="ARBA" id="ARBA00049442"/>
    </source>
</evidence>
<evidence type="ECO:0000256" key="6">
    <source>
        <dbReference type="ARBA" id="ARBA00023141"/>
    </source>
</evidence>
<keyword evidence="4" id="KW-0521">NADP</keyword>
<organism evidence="10 11">
    <name type="scientific">Escherichia fergusonii (strain ATCC 35469 / DSM 13698 / CCUG 18766 / IAM 14443 / JCM 21226 / LMG 7866 / NBRC 102419 / NCTC 12128 / CDC 0568-73)</name>
    <dbReference type="NCBI Taxonomy" id="585054"/>
    <lineage>
        <taxon>Bacteria</taxon>
        <taxon>Pseudomonadati</taxon>
        <taxon>Pseudomonadota</taxon>
        <taxon>Gammaproteobacteria</taxon>
        <taxon>Enterobacterales</taxon>
        <taxon>Enterobacteriaceae</taxon>
        <taxon>Escherichia</taxon>
    </lineage>
</organism>
<dbReference type="SUPFAM" id="SSF53223">
    <property type="entry name" value="Aminoacid dehydrogenase-like, N-terminal domain"/>
    <property type="match status" value="1"/>
</dbReference>
<dbReference type="InterPro" id="IPR006151">
    <property type="entry name" value="Shikm_DH/Glu-tRNA_Rdtase"/>
</dbReference>